<evidence type="ECO:0000313" key="3">
    <source>
        <dbReference type="EMBL" id="ROX33961.1"/>
    </source>
</evidence>
<gene>
    <name evidence="2" type="ORF">DAI13_10935</name>
    <name evidence="3" type="ORF">EGW16_04740</name>
    <name evidence="4" type="ORF">EU507_04035</name>
</gene>
<dbReference type="Proteomes" id="UP000244140">
    <property type="component" value="Unassembled WGS sequence"/>
</dbReference>
<reference evidence="4 7" key="3">
    <citation type="submission" date="2019-02" db="EMBL/GenBank/DDBJ databases">
        <title>From farm to fork: dissemination of Tn554::fexA-optrA in linezolid-resistant Enterococcus faecalis clones from chicken feces and meat in Tunisia.</title>
        <authorList>
            <person name="Tedim A.P."/>
            <person name="Elghaieb H."/>
            <person name="Abbassi M.S."/>
            <person name="Novais C."/>
            <person name="Hassen A."/>
            <person name="Peixe L."/>
            <person name="Freitas A.R."/>
        </authorList>
    </citation>
    <scope>NUCLEOTIDE SEQUENCE [LARGE SCALE GENOMIC DNA]</scope>
    <source>
        <strain evidence="4 7">728T</strain>
    </source>
</reference>
<organism evidence="4 7">
    <name type="scientific">Enterococcus faecalis</name>
    <name type="common">Streptococcus faecalis</name>
    <dbReference type="NCBI Taxonomy" id="1351"/>
    <lineage>
        <taxon>Bacteria</taxon>
        <taxon>Bacillati</taxon>
        <taxon>Bacillota</taxon>
        <taxon>Bacilli</taxon>
        <taxon>Lactobacillales</taxon>
        <taxon>Enterococcaceae</taxon>
        <taxon>Enterococcus</taxon>
    </lineage>
</organism>
<dbReference type="EMBL" id="RKMZ01000002">
    <property type="protein sequence ID" value="ROX33961.1"/>
    <property type="molecule type" value="Genomic_DNA"/>
</dbReference>
<protein>
    <submittedName>
        <fullName evidence="4">Uncharacterized protein</fullName>
    </submittedName>
</protein>
<keyword evidence="1" id="KW-0472">Membrane</keyword>
<sequence length="67" mass="8308">MFFYREKDFIGQKFSLFIKGLKVLLKLMKSITIIFLFNQYLNKKRNTIKPKTIKIYKIKHRQYLQFD</sequence>
<proteinExistence type="predicted"/>
<dbReference type="EMBL" id="PZZH01000001">
    <property type="protein sequence ID" value="PTN78236.1"/>
    <property type="molecule type" value="Genomic_DNA"/>
</dbReference>
<evidence type="ECO:0000256" key="1">
    <source>
        <dbReference type="SAM" id="Phobius"/>
    </source>
</evidence>
<name>A0A1Y0M2R7_ENTFL</name>
<keyword evidence="1" id="KW-0812">Transmembrane</keyword>
<keyword evidence="1" id="KW-1133">Transmembrane helix</keyword>
<reference evidence="2 5" key="1">
    <citation type="submission" date="2018-04" db="EMBL/GenBank/DDBJ databases">
        <authorList>
            <person name="Van Tyne D."/>
        </authorList>
    </citation>
    <scope>NUCLEOTIDE SEQUENCE [LARGE SCALE GENOMIC DNA]</scope>
    <source>
        <strain evidence="2 5">B2535</strain>
    </source>
</reference>
<evidence type="ECO:0000313" key="2">
    <source>
        <dbReference type="EMBL" id="PTN78236.1"/>
    </source>
</evidence>
<comment type="caution">
    <text evidence="4">The sequence shown here is derived from an EMBL/GenBank/DDBJ whole genome shotgun (WGS) entry which is preliminary data.</text>
</comment>
<evidence type="ECO:0000313" key="4">
    <source>
        <dbReference type="EMBL" id="RYU34643.1"/>
    </source>
</evidence>
<evidence type="ECO:0000313" key="7">
    <source>
        <dbReference type="Proteomes" id="UP000292223"/>
    </source>
</evidence>
<feature type="transmembrane region" description="Helical" evidence="1">
    <location>
        <begin position="23"/>
        <end position="41"/>
    </location>
</feature>
<dbReference type="AlphaFoldDB" id="A0A1Y0M2R7"/>
<accession>A0A1Y0M2R7</accession>
<dbReference type="Proteomes" id="UP000292223">
    <property type="component" value="Unassembled WGS sequence"/>
</dbReference>
<dbReference type="Proteomes" id="UP000281488">
    <property type="component" value="Unassembled WGS sequence"/>
</dbReference>
<reference evidence="3 6" key="2">
    <citation type="submission" date="2018-10" db="EMBL/GenBank/DDBJ databases">
        <title>Genotypes and phenotypes of Enterococci isolated from broiler chickens.</title>
        <authorList>
            <person name="Muhammad A.R."/>
            <person name="Diarra M.S."/>
        </authorList>
    </citation>
    <scope>NUCLEOTIDE SEQUENCE [LARGE SCALE GENOMIC DNA]</scope>
    <source>
        <strain evidence="3 6">LIT2 A36'</strain>
    </source>
</reference>
<evidence type="ECO:0000313" key="5">
    <source>
        <dbReference type="Proteomes" id="UP000244140"/>
    </source>
</evidence>
<dbReference type="EMBL" id="SEWT01000002">
    <property type="protein sequence ID" value="RYU34643.1"/>
    <property type="molecule type" value="Genomic_DNA"/>
</dbReference>
<evidence type="ECO:0000313" key="6">
    <source>
        <dbReference type="Proteomes" id="UP000281488"/>
    </source>
</evidence>